<evidence type="ECO:0000256" key="10">
    <source>
        <dbReference type="PIRNR" id="PIRNR017290"/>
    </source>
</evidence>
<dbReference type="EMBL" id="ML996083">
    <property type="protein sequence ID" value="KAF2155036.1"/>
    <property type="molecule type" value="Genomic_DNA"/>
</dbReference>
<dbReference type="PANTHER" id="PTHR28090:SF1">
    <property type="entry name" value="PROTEIN ROT1"/>
    <property type="match status" value="1"/>
</dbReference>
<evidence type="ECO:0000256" key="9">
    <source>
        <dbReference type="ARBA" id="ARBA00024969"/>
    </source>
</evidence>
<dbReference type="Proteomes" id="UP000799439">
    <property type="component" value="Unassembled WGS sequence"/>
</dbReference>
<dbReference type="GO" id="GO:0006458">
    <property type="term" value="P:'de novo' protein folding"/>
    <property type="evidence" value="ECO:0007669"/>
    <property type="project" value="InterPro"/>
</dbReference>
<feature type="signal peptide" evidence="12">
    <location>
        <begin position="1"/>
        <end position="21"/>
    </location>
</feature>
<keyword evidence="7 11" id="KW-1133">Transmembrane helix</keyword>
<keyword evidence="8 10" id="KW-0472">Membrane</keyword>
<evidence type="ECO:0000256" key="6">
    <source>
        <dbReference type="ARBA" id="ARBA00022824"/>
    </source>
</evidence>
<dbReference type="PIRSF" id="PIRSF017290">
    <property type="entry name" value="ROT1_prd"/>
    <property type="match status" value="1"/>
</dbReference>
<evidence type="ECO:0000256" key="5">
    <source>
        <dbReference type="ARBA" id="ARBA00022729"/>
    </source>
</evidence>
<comment type="caution">
    <text evidence="13">The sequence shown here is derived from an EMBL/GenBank/DDBJ whole genome shotgun (WGS) entry which is preliminary data.</text>
</comment>
<accession>A0A9P4MPV9</accession>
<gene>
    <name evidence="13" type="ORF">K461DRAFT_291930</name>
</gene>
<keyword evidence="4 11" id="KW-0812">Transmembrane</keyword>
<evidence type="ECO:0000256" key="8">
    <source>
        <dbReference type="ARBA" id="ARBA00023136"/>
    </source>
</evidence>
<evidence type="ECO:0000256" key="2">
    <source>
        <dbReference type="ARBA" id="ARBA00007149"/>
    </source>
</evidence>
<keyword evidence="14" id="KW-1185">Reference proteome</keyword>
<evidence type="ECO:0000313" key="13">
    <source>
        <dbReference type="EMBL" id="KAF2155036.1"/>
    </source>
</evidence>
<dbReference type="AlphaFoldDB" id="A0A9P4MPV9"/>
<evidence type="ECO:0000256" key="12">
    <source>
        <dbReference type="SAM" id="SignalP"/>
    </source>
</evidence>
<dbReference type="GO" id="GO:0005789">
    <property type="term" value="C:endoplasmic reticulum membrane"/>
    <property type="evidence" value="ECO:0007669"/>
    <property type="project" value="UniProtKB-SubCell"/>
</dbReference>
<reference evidence="13" key="1">
    <citation type="journal article" date="2020" name="Stud. Mycol.">
        <title>101 Dothideomycetes genomes: a test case for predicting lifestyles and emergence of pathogens.</title>
        <authorList>
            <person name="Haridas S."/>
            <person name="Albert R."/>
            <person name="Binder M."/>
            <person name="Bloem J."/>
            <person name="Labutti K."/>
            <person name="Salamov A."/>
            <person name="Andreopoulos B."/>
            <person name="Baker S."/>
            <person name="Barry K."/>
            <person name="Bills G."/>
            <person name="Bluhm B."/>
            <person name="Cannon C."/>
            <person name="Castanera R."/>
            <person name="Culley D."/>
            <person name="Daum C."/>
            <person name="Ezra D."/>
            <person name="Gonzalez J."/>
            <person name="Henrissat B."/>
            <person name="Kuo A."/>
            <person name="Liang C."/>
            <person name="Lipzen A."/>
            <person name="Lutzoni F."/>
            <person name="Magnuson J."/>
            <person name="Mondo S."/>
            <person name="Nolan M."/>
            <person name="Ohm R."/>
            <person name="Pangilinan J."/>
            <person name="Park H.-J."/>
            <person name="Ramirez L."/>
            <person name="Alfaro M."/>
            <person name="Sun H."/>
            <person name="Tritt A."/>
            <person name="Yoshinaga Y."/>
            <person name="Zwiers L.-H."/>
            <person name="Turgeon B."/>
            <person name="Goodwin S."/>
            <person name="Spatafora J."/>
            <person name="Crous P."/>
            <person name="Grigoriev I."/>
        </authorList>
    </citation>
    <scope>NUCLEOTIDE SEQUENCE</scope>
    <source>
        <strain evidence="13">CBS 260.36</strain>
    </source>
</reference>
<dbReference type="GO" id="GO:0051082">
    <property type="term" value="F:unfolded protein binding"/>
    <property type="evidence" value="ECO:0007669"/>
    <property type="project" value="TreeGrafter"/>
</dbReference>
<comment type="subcellular location">
    <subcellularLocation>
        <location evidence="1">Endoplasmic reticulum membrane</location>
        <topology evidence="1">Single-pass type I membrane protein</topology>
    </subcellularLocation>
</comment>
<evidence type="ECO:0000256" key="3">
    <source>
        <dbReference type="ARBA" id="ARBA00017291"/>
    </source>
</evidence>
<protein>
    <recommendedName>
        <fullName evidence="3 10">Protein ROT1</fullName>
    </recommendedName>
</protein>
<dbReference type="PANTHER" id="PTHR28090">
    <property type="entry name" value="PROTEIN ROT1"/>
    <property type="match status" value="1"/>
</dbReference>
<evidence type="ECO:0000256" key="7">
    <source>
        <dbReference type="ARBA" id="ARBA00022989"/>
    </source>
</evidence>
<keyword evidence="5 12" id="KW-0732">Signal</keyword>
<comment type="similarity">
    <text evidence="2 10">Belongs to the ROT1 family.</text>
</comment>
<feature type="chain" id="PRO_5040233030" description="Protein ROT1" evidence="12">
    <location>
        <begin position="22"/>
        <end position="262"/>
    </location>
</feature>
<dbReference type="Pfam" id="PF10681">
    <property type="entry name" value="Rot1"/>
    <property type="match status" value="1"/>
</dbReference>
<evidence type="ECO:0000256" key="11">
    <source>
        <dbReference type="SAM" id="Phobius"/>
    </source>
</evidence>
<evidence type="ECO:0000313" key="14">
    <source>
        <dbReference type="Proteomes" id="UP000799439"/>
    </source>
</evidence>
<sequence>MKSISTLALCAAAALFSTTNAQTLPASLVGTWTTKSNKTFTGPGFYNPQKDEFIEPARTGFSYSFTADGFYEEAYYRAISNPTNPKCPSGILQFQHGSWIQNANGSLTLTPIAVDGRQLMSTPCNSNNAIYTRYNQTELFKTWQVYLDPYHQIQRLDLFGFDGAPLNPMYLAYQPPQMLPTTTLNPTATGTGAAKAATATSKSRKAKRAADLEVPLNWQFSGRKGAVVRTAMNPDWWWWTGLTFTGVGGLLYFGPRRMGIQL</sequence>
<name>A0A9P4MPV9_9PEZI</name>
<proteinExistence type="inferred from homology"/>
<evidence type="ECO:0000256" key="4">
    <source>
        <dbReference type="ARBA" id="ARBA00022692"/>
    </source>
</evidence>
<feature type="transmembrane region" description="Helical" evidence="11">
    <location>
        <begin position="236"/>
        <end position="254"/>
    </location>
</feature>
<comment type="function">
    <text evidence="9 10">Required for normal levels of the cell wall 1,6-beta-glucan. Involved in a protein folding machinery chaperoning proteins acting in various physiological processes including cell wall synthesis and lysis of autophagic bodies.</text>
</comment>
<evidence type="ECO:0000256" key="1">
    <source>
        <dbReference type="ARBA" id="ARBA00004115"/>
    </source>
</evidence>
<keyword evidence="6 10" id="KW-0256">Endoplasmic reticulum</keyword>
<dbReference type="InterPro" id="IPR019623">
    <property type="entry name" value="Rot1"/>
</dbReference>
<dbReference type="OrthoDB" id="5327821at2759"/>
<organism evidence="13 14">
    <name type="scientific">Myriangium duriaei CBS 260.36</name>
    <dbReference type="NCBI Taxonomy" id="1168546"/>
    <lineage>
        <taxon>Eukaryota</taxon>
        <taxon>Fungi</taxon>
        <taxon>Dikarya</taxon>
        <taxon>Ascomycota</taxon>
        <taxon>Pezizomycotina</taxon>
        <taxon>Dothideomycetes</taxon>
        <taxon>Dothideomycetidae</taxon>
        <taxon>Myriangiales</taxon>
        <taxon>Myriangiaceae</taxon>
        <taxon>Myriangium</taxon>
    </lineage>
</organism>